<evidence type="ECO:0000313" key="2">
    <source>
        <dbReference type="Proteomes" id="UP000325315"/>
    </source>
</evidence>
<comment type="caution">
    <text evidence="1">The sequence shown here is derived from an EMBL/GenBank/DDBJ whole genome shotgun (WGS) entry which is preliminary data.</text>
</comment>
<sequence>MEKVRRSCGYQSGIERGDASIVLQSFSHGHIDAIVEETEGKKWRLTGFYRSPYMNEREEAWNLLRRLSNQGEYPWLDCQLADLGYSGNWFTWERGNLPETNIQEKLDRGVGTEQWRTLFPDFIIQHLPHFFSDHCPILINIENNVRRNQGESFRFEAWWILEDTFLEEVKMSWGASSGDLLNKLLATLLEADRDDENMAEIIDTKIHLNMEIDKDESYWKQRARINWLKLGDRNTSFFHKQTSLRKKRNLIQNMHLRRRQR</sequence>
<keyword evidence="1" id="KW-0808">Transferase</keyword>
<gene>
    <name evidence="1" type="ORF">EPI10_014305</name>
</gene>
<evidence type="ECO:0000313" key="1">
    <source>
        <dbReference type="EMBL" id="KAA3468409.1"/>
    </source>
</evidence>
<dbReference type="OrthoDB" id="1750221at2759"/>
<dbReference type="AlphaFoldDB" id="A0A5B6VGU1"/>
<dbReference type="Gene3D" id="3.60.10.10">
    <property type="entry name" value="Endonuclease/exonuclease/phosphatase"/>
    <property type="match status" value="1"/>
</dbReference>
<keyword evidence="1" id="KW-0548">Nucleotidyltransferase</keyword>
<keyword evidence="2" id="KW-1185">Reference proteome</keyword>
<dbReference type="InterPro" id="IPR036691">
    <property type="entry name" value="Endo/exonu/phosph_ase_sf"/>
</dbReference>
<keyword evidence="1" id="KW-0695">RNA-directed DNA polymerase</keyword>
<name>A0A5B6VGU1_9ROSI</name>
<organism evidence="1 2">
    <name type="scientific">Gossypium australe</name>
    <dbReference type="NCBI Taxonomy" id="47621"/>
    <lineage>
        <taxon>Eukaryota</taxon>
        <taxon>Viridiplantae</taxon>
        <taxon>Streptophyta</taxon>
        <taxon>Embryophyta</taxon>
        <taxon>Tracheophyta</taxon>
        <taxon>Spermatophyta</taxon>
        <taxon>Magnoliopsida</taxon>
        <taxon>eudicotyledons</taxon>
        <taxon>Gunneridae</taxon>
        <taxon>Pentapetalae</taxon>
        <taxon>rosids</taxon>
        <taxon>malvids</taxon>
        <taxon>Malvales</taxon>
        <taxon>Malvaceae</taxon>
        <taxon>Malvoideae</taxon>
        <taxon>Gossypium</taxon>
    </lineage>
</organism>
<reference evidence="2" key="1">
    <citation type="journal article" date="2019" name="Plant Biotechnol. J.">
        <title>Genome sequencing of the Australian wild diploid species Gossypium australe highlights disease resistance and delayed gland morphogenesis.</title>
        <authorList>
            <person name="Cai Y."/>
            <person name="Cai X."/>
            <person name="Wang Q."/>
            <person name="Wang P."/>
            <person name="Zhang Y."/>
            <person name="Cai C."/>
            <person name="Xu Y."/>
            <person name="Wang K."/>
            <person name="Zhou Z."/>
            <person name="Wang C."/>
            <person name="Geng S."/>
            <person name="Li B."/>
            <person name="Dong Q."/>
            <person name="Hou Y."/>
            <person name="Wang H."/>
            <person name="Ai P."/>
            <person name="Liu Z."/>
            <person name="Yi F."/>
            <person name="Sun M."/>
            <person name="An G."/>
            <person name="Cheng J."/>
            <person name="Zhang Y."/>
            <person name="Shi Q."/>
            <person name="Xie Y."/>
            <person name="Shi X."/>
            <person name="Chang Y."/>
            <person name="Huang F."/>
            <person name="Chen Y."/>
            <person name="Hong S."/>
            <person name="Mi L."/>
            <person name="Sun Q."/>
            <person name="Zhang L."/>
            <person name="Zhou B."/>
            <person name="Peng R."/>
            <person name="Zhang X."/>
            <person name="Liu F."/>
        </authorList>
    </citation>
    <scope>NUCLEOTIDE SEQUENCE [LARGE SCALE GENOMIC DNA]</scope>
    <source>
        <strain evidence="2">cv. PA1801</strain>
    </source>
</reference>
<dbReference type="Proteomes" id="UP000325315">
    <property type="component" value="Unassembled WGS sequence"/>
</dbReference>
<dbReference type="EMBL" id="SMMG02000006">
    <property type="protein sequence ID" value="KAA3468409.1"/>
    <property type="molecule type" value="Genomic_DNA"/>
</dbReference>
<dbReference type="SUPFAM" id="SSF56219">
    <property type="entry name" value="DNase I-like"/>
    <property type="match status" value="1"/>
</dbReference>
<proteinExistence type="predicted"/>
<dbReference type="PANTHER" id="PTHR33710:SF73">
    <property type="entry name" value="ZINC KNUCKLE CX2CX4HX4C DOMAIN-CONTAINING PROTEIN"/>
    <property type="match status" value="1"/>
</dbReference>
<dbReference type="GO" id="GO:0003964">
    <property type="term" value="F:RNA-directed DNA polymerase activity"/>
    <property type="evidence" value="ECO:0007669"/>
    <property type="project" value="UniProtKB-KW"/>
</dbReference>
<protein>
    <submittedName>
        <fullName evidence="1">Reverse transcriptase</fullName>
    </submittedName>
</protein>
<dbReference type="PANTHER" id="PTHR33710">
    <property type="entry name" value="BNAC02G09200D PROTEIN"/>
    <property type="match status" value="1"/>
</dbReference>
<accession>A0A5B6VGU1</accession>